<dbReference type="AlphaFoldDB" id="A0A821FSM4"/>
<organism evidence="2 3">
    <name type="scientific">Rotaria magnacalcarata</name>
    <dbReference type="NCBI Taxonomy" id="392030"/>
    <lineage>
        <taxon>Eukaryota</taxon>
        <taxon>Metazoa</taxon>
        <taxon>Spiralia</taxon>
        <taxon>Gnathifera</taxon>
        <taxon>Rotifera</taxon>
        <taxon>Eurotatoria</taxon>
        <taxon>Bdelloidea</taxon>
        <taxon>Philodinida</taxon>
        <taxon>Philodinidae</taxon>
        <taxon>Rotaria</taxon>
    </lineage>
</organism>
<feature type="compositionally biased region" description="Acidic residues" evidence="1">
    <location>
        <begin position="1"/>
        <end position="20"/>
    </location>
</feature>
<sequence>PNDDDDGSEDNEDDDDENETDGSLARRLGFRPIDNETIRTLGRLRRLTNKQSFDRRDFENVQ</sequence>
<reference evidence="2" key="1">
    <citation type="submission" date="2021-02" db="EMBL/GenBank/DDBJ databases">
        <authorList>
            <person name="Nowell W R."/>
        </authorList>
    </citation>
    <scope>NUCLEOTIDE SEQUENCE</scope>
</reference>
<evidence type="ECO:0000256" key="1">
    <source>
        <dbReference type="SAM" id="MobiDB-lite"/>
    </source>
</evidence>
<proteinExistence type="predicted"/>
<feature type="region of interest" description="Disordered" evidence="1">
    <location>
        <begin position="1"/>
        <end position="31"/>
    </location>
</feature>
<protein>
    <submittedName>
        <fullName evidence="2">Uncharacterized protein</fullName>
    </submittedName>
</protein>
<accession>A0A821FSM4</accession>
<gene>
    <name evidence="2" type="ORF">OVN521_LOCUS46929</name>
</gene>
<dbReference type="Proteomes" id="UP000663866">
    <property type="component" value="Unassembled WGS sequence"/>
</dbReference>
<dbReference type="EMBL" id="CAJOBG010088146">
    <property type="protein sequence ID" value="CAF4655448.1"/>
    <property type="molecule type" value="Genomic_DNA"/>
</dbReference>
<comment type="caution">
    <text evidence="2">The sequence shown here is derived from an EMBL/GenBank/DDBJ whole genome shotgun (WGS) entry which is preliminary data.</text>
</comment>
<feature type="non-terminal residue" evidence="2">
    <location>
        <position position="62"/>
    </location>
</feature>
<name>A0A821FSM4_9BILA</name>
<keyword evidence="3" id="KW-1185">Reference proteome</keyword>
<evidence type="ECO:0000313" key="2">
    <source>
        <dbReference type="EMBL" id="CAF4655448.1"/>
    </source>
</evidence>
<evidence type="ECO:0000313" key="3">
    <source>
        <dbReference type="Proteomes" id="UP000663866"/>
    </source>
</evidence>
<feature type="non-terminal residue" evidence="2">
    <location>
        <position position="1"/>
    </location>
</feature>